<dbReference type="Proteomes" id="UP000466997">
    <property type="component" value="Chromosome"/>
</dbReference>
<organism evidence="3 4">
    <name type="scientific">Mycobacterium novum</name>
    <dbReference type="NCBI Taxonomy" id="2492438"/>
    <lineage>
        <taxon>Bacteria</taxon>
        <taxon>Bacillati</taxon>
        <taxon>Actinomycetota</taxon>
        <taxon>Actinomycetes</taxon>
        <taxon>Mycobacteriales</taxon>
        <taxon>Mycobacteriaceae</taxon>
        <taxon>Mycobacterium</taxon>
    </lineage>
</organism>
<gene>
    <name evidence="3" type="ORF">MNVM_16040</name>
</gene>
<evidence type="ECO:0000256" key="2">
    <source>
        <dbReference type="SAM" id="Phobius"/>
    </source>
</evidence>
<dbReference type="KEGG" id="mnm:MNVM_16040"/>
<name>A0A7I7JL86_9MYCO</name>
<dbReference type="AlphaFoldDB" id="A0A7I7JL86"/>
<keyword evidence="4" id="KW-1185">Reference proteome</keyword>
<keyword evidence="2" id="KW-1133">Transmembrane helix</keyword>
<feature type="compositionally biased region" description="Pro residues" evidence="1">
    <location>
        <begin position="26"/>
        <end position="35"/>
    </location>
</feature>
<feature type="compositionally biased region" description="Pro residues" evidence="1">
    <location>
        <begin position="1"/>
        <end position="16"/>
    </location>
</feature>
<feature type="transmembrane region" description="Helical" evidence="2">
    <location>
        <begin position="75"/>
        <end position="98"/>
    </location>
</feature>
<evidence type="ECO:0008006" key="5">
    <source>
        <dbReference type="Google" id="ProtNLM"/>
    </source>
</evidence>
<dbReference type="EMBL" id="AP022562">
    <property type="protein sequence ID" value="BBX12523.1"/>
    <property type="molecule type" value="Genomic_DNA"/>
</dbReference>
<dbReference type="RefSeq" id="WP_041316739.1">
    <property type="nucleotide sequence ID" value="NZ_AP022562.1"/>
</dbReference>
<evidence type="ECO:0000256" key="1">
    <source>
        <dbReference type="SAM" id="MobiDB-lite"/>
    </source>
</evidence>
<keyword evidence="2" id="KW-0472">Membrane</keyword>
<feature type="region of interest" description="Disordered" evidence="1">
    <location>
        <begin position="1"/>
        <end position="52"/>
    </location>
</feature>
<accession>A0A7I7JL86</accession>
<reference evidence="3 4" key="1">
    <citation type="journal article" date="2019" name="Emerg. Microbes Infect.">
        <title>Comprehensive subspecies identification of 175 nontuberculous mycobacteria species based on 7547 genomic profiles.</title>
        <authorList>
            <person name="Matsumoto Y."/>
            <person name="Kinjo T."/>
            <person name="Motooka D."/>
            <person name="Nabeya D."/>
            <person name="Jung N."/>
            <person name="Uechi K."/>
            <person name="Horii T."/>
            <person name="Iida T."/>
            <person name="Fujita J."/>
            <person name="Nakamura S."/>
        </authorList>
    </citation>
    <scope>NUCLEOTIDE SEQUENCE [LARGE SCALE GENOMIC DNA]</scope>
    <source>
        <strain evidence="3 4">JCM 6391</strain>
    </source>
</reference>
<sequence length="312" mass="32873">MRFNPPPNWPPAPPGWAPDANWAPDPSWPPPPPGWPLWVDDFGQGAAPGGAPLPYPPYGAPWPMPAPEQGSRKRLWLSLAAAATAVVVGLGLMVGLGGRFTAAEKPSRKPDITELTSDMLVERASFPDPSGGKWISGVNSAGDSPSEMPNLTVDPPECADLYSSPSSATQTATATLAKLQPGGLHSMRVRLALTPDRPDLKAFVDKCQSFKQTFESGGRSVTTDIQLSPLEAEGVPSWAVATVITSSSKAAIRLPIAITASTISGYYRGVLVVASSNDIGLRTGDDESADATHADELVQLFNTQIEKLEAAQ</sequence>
<evidence type="ECO:0000313" key="3">
    <source>
        <dbReference type="EMBL" id="BBX12523.1"/>
    </source>
</evidence>
<evidence type="ECO:0000313" key="4">
    <source>
        <dbReference type="Proteomes" id="UP000466997"/>
    </source>
</evidence>
<keyword evidence="2" id="KW-0812">Transmembrane</keyword>
<proteinExistence type="predicted"/>
<protein>
    <recommendedName>
        <fullName evidence="5">DUF5642 domain-containing protein</fullName>
    </recommendedName>
</protein>